<dbReference type="EMBL" id="ACPB03018967">
    <property type="status" value="NOT_ANNOTATED_CDS"/>
    <property type="molecule type" value="Genomic_DNA"/>
</dbReference>
<name>T1HW80_RHOPR</name>
<dbReference type="HOGENOM" id="CLU_901120_0_0_1"/>
<dbReference type="EnsemblMetazoa" id="RPRC008300-RA">
    <property type="protein sequence ID" value="RPRC008300-PA"/>
    <property type="gene ID" value="RPRC008300"/>
</dbReference>
<sequence>MSPPPTTLTEFFTLCRNATFARTLLYSECMNMQYANLELAELNDLSRTECVGEEAADIHGNRFNGHEDTSLDNSDCSKDISTGSRFLPNEELQSLKHENGNELDTVIDGWNQQKEISDRQNFIKRLSVNPKITLIFFKRIFLPWLSAKATFSSAIKTLTGIVEYLPEQSIAAVLVPSFKEKESILVSDDHCLQDLFAAMSDSQKNYLICTYLDEIGTDLPINDVHIWYKIVEGTQVKVNSMKRMVEELTANVQRISDDRHFGDILLVVAQQFTIYTPQEIVHLMTALCDRFKGVMRFRIKTILKTIVGD</sequence>
<dbReference type="EMBL" id="ACPB03018966">
    <property type="status" value="NOT_ANNOTATED_CDS"/>
    <property type="molecule type" value="Genomic_DNA"/>
</dbReference>
<organism evidence="1 2">
    <name type="scientific">Rhodnius prolixus</name>
    <name type="common">Triatomid bug</name>
    <dbReference type="NCBI Taxonomy" id="13249"/>
    <lineage>
        <taxon>Eukaryota</taxon>
        <taxon>Metazoa</taxon>
        <taxon>Ecdysozoa</taxon>
        <taxon>Arthropoda</taxon>
        <taxon>Hexapoda</taxon>
        <taxon>Insecta</taxon>
        <taxon>Pterygota</taxon>
        <taxon>Neoptera</taxon>
        <taxon>Paraneoptera</taxon>
        <taxon>Hemiptera</taxon>
        <taxon>Heteroptera</taxon>
        <taxon>Panheteroptera</taxon>
        <taxon>Cimicomorpha</taxon>
        <taxon>Reduviidae</taxon>
        <taxon>Triatominae</taxon>
        <taxon>Rhodnius</taxon>
    </lineage>
</organism>
<dbReference type="InParanoid" id="T1HW80"/>
<protein>
    <submittedName>
        <fullName evidence="1">Uncharacterized protein</fullName>
    </submittedName>
</protein>
<keyword evidence="2" id="KW-1185">Reference proteome</keyword>
<reference evidence="1" key="1">
    <citation type="submission" date="2015-05" db="UniProtKB">
        <authorList>
            <consortium name="EnsemblMetazoa"/>
        </authorList>
    </citation>
    <scope>IDENTIFICATION</scope>
</reference>
<accession>T1HW80</accession>
<dbReference type="VEuPathDB" id="VectorBase:RPRC008300"/>
<dbReference type="AlphaFoldDB" id="T1HW80"/>
<evidence type="ECO:0000313" key="1">
    <source>
        <dbReference type="EnsemblMetazoa" id="RPRC008300-PA"/>
    </source>
</evidence>
<evidence type="ECO:0000313" key="2">
    <source>
        <dbReference type="Proteomes" id="UP000015103"/>
    </source>
</evidence>
<dbReference type="Proteomes" id="UP000015103">
    <property type="component" value="Unassembled WGS sequence"/>
</dbReference>
<proteinExistence type="predicted"/>